<reference evidence="10 11" key="1">
    <citation type="submission" date="2023-01" db="EMBL/GenBank/DDBJ databases">
        <title>Novel species of the genus Vogesella isolated from rivers.</title>
        <authorList>
            <person name="Lu H."/>
        </authorList>
    </citation>
    <scope>NUCLEOTIDE SEQUENCE [LARGE SCALE GENOMIC DNA]</scope>
    <source>
        <strain evidence="10 11">DC21W</strain>
    </source>
</reference>
<dbReference type="Proteomes" id="UP001219956">
    <property type="component" value="Unassembled WGS sequence"/>
</dbReference>
<evidence type="ECO:0000313" key="11">
    <source>
        <dbReference type="Proteomes" id="UP001219956"/>
    </source>
</evidence>
<comment type="subcellular location">
    <subcellularLocation>
        <location evidence="1 7">Periplasm</location>
    </subcellularLocation>
</comment>
<dbReference type="SUPFAM" id="SSF54423">
    <property type="entry name" value="DsbC/DsbG N-terminal domain-like"/>
    <property type="match status" value="1"/>
</dbReference>
<dbReference type="PANTHER" id="PTHR35272:SF3">
    <property type="entry name" value="THIOL:DISULFIDE INTERCHANGE PROTEIN DSBC"/>
    <property type="match status" value="1"/>
</dbReference>
<sequence length="252" mass="27599">MSFRLRQLALATLMLPLMACSASAAEESADTVKAAFKTKFPQHEVSTVQPAPVSGLYEVVVKMKRGGREEFTVVYVDGKVDHLITGDLIDTKTRRSVTEARLDELNKVVVDWKALPLDKAIKEVRGKGERKLVVFSDPDCPYCKQLERESLTKLDNVTIYTFLYPLAQLHPDAERKSRQIWCSKDPAQSWTAFMRSGAKLAGKDNCATPLAEIAALGEKLGITGTPALIFPNGTLVPGAIPLAAIEENLAAK</sequence>
<dbReference type="Pfam" id="PF10411">
    <property type="entry name" value="DsbC_N"/>
    <property type="match status" value="1"/>
</dbReference>
<dbReference type="RefSeq" id="WP_272752220.1">
    <property type="nucleotide sequence ID" value="NZ_JAQQLF010000014.1"/>
</dbReference>
<dbReference type="InterPro" id="IPR036249">
    <property type="entry name" value="Thioredoxin-like_sf"/>
</dbReference>
<dbReference type="InterPro" id="IPR033954">
    <property type="entry name" value="DiS-bond_Isoase_DsbC/G"/>
</dbReference>
<evidence type="ECO:0000256" key="7">
    <source>
        <dbReference type="RuleBase" id="RU364038"/>
    </source>
</evidence>
<keyword evidence="11" id="KW-1185">Reference proteome</keyword>
<dbReference type="SUPFAM" id="SSF52833">
    <property type="entry name" value="Thioredoxin-like"/>
    <property type="match status" value="1"/>
</dbReference>
<dbReference type="InterPro" id="IPR009094">
    <property type="entry name" value="DiS-bond_isomerase_DsbC/G_N_sf"/>
</dbReference>
<protein>
    <recommendedName>
        <fullName evidence="7">Thiol:disulfide interchange protein</fullName>
    </recommendedName>
</protein>
<comment type="caution">
    <text evidence="10">The sequence shown here is derived from an EMBL/GenBank/DDBJ whole genome shotgun (WGS) entry which is preliminary data.</text>
</comment>
<dbReference type="CDD" id="cd03020">
    <property type="entry name" value="DsbA_DsbC_DsbG"/>
    <property type="match status" value="1"/>
</dbReference>
<evidence type="ECO:0000259" key="8">
    <source>
        <dbReference type="Pfam" id="PF10411"/>
    </source>
</evidence>
<evidence type="ECO:0000256" key="2">
    <source>
        <dbReference type="ARBA" id="ARBA00009813"/>
    </source>
</evidence>
<evidence type="ECO:0000256" key="6">
    <source>
        <dbReference type="ARBA" id="ARBA00023284"/>
    </source>
</evidence>
<keyword evidence="5" id="KW-1015">Disulfide bond</keyword>
<dbReference type="EMBL" id="JAQQLF010000014">
    <property type="protein sequence ID" value="MDC7717911.1"/>
    <property type="molecule type" value="Genomic_DNA"/>
</dbReference>
<dbReference type="InterPro" id="IPR012336">
    <property type="entry name" value="Thioredoxin-like_fold"/>
</dbReference>
<name>A0ABT5IZB1_9NEIS</name>
<gene>
    <name evidence="10" type="ORF">PQU95_11880</name>
</gene>
<feature type="signal peptide" evidence="7">
    <location>
        <begin position="1"/>
        <end position="24"/>
    </location>
</feature>
<dbReference type="Gene3D" id="3.10.450.70">
    <property type="entry name" value="Disulphide bond isomerase, DsbC/G, N-terminal"/>
    <property type="match status" value="1"/>
</dbReference>
<keyword evidence="3 7" id="KW-0732">Signal</keyword>
<accession>A0ABT5IZB1</accession>
<comment type="function">
    <text evidence="7">Required for disulfide bond formation in some periplasmic proteins. Acts by transferring its disulfide bond to other proteins and is reduced in the process.</text>
</comment>
<dbReference type="InterPro" id="IPR018950">
    <property type="entry name" value="DiS-bond_isomerase_DsbC/G_N"/>
</dbReference>
<keyword evidence="6 7" id="KW-0676">Redox-active center</keyword>
<keyword evidence="4 7" id="KW-0574">Periplasm</keyword>
<comment type="similarity">
    <text evidence="2 7">Belongs to the thioredoxin family. DsbC subfamily.</text>
</comment>
<organism evidence="10 11">
    <name type="scientific">Vogesella aquatica</name>
    <dbReference type="NCBI Taxonomy" id="2984206"/>
    <lineage>
        <taxon>Bacteria</taxon>
        <taxon>Pseudomonadati</taxon>
        <taxon>Pseudomonadota</taxon>
        <taxon>Betaproteobacteria</taxon>
        <taxon>Neisseriales</taxon>
        <taxon>Chromobacteriaceae</taxon>
        <taxon>Vogesella</taxon>
    </lineage>
</organism>
<feature type="domain" description="Thioredoxin-like fold" evidence="9">
    <location>
        <begin position="125"/>
        <end position="246"/>
    </location>
</feature>
<evidence type="ECO:0000313" key="10">
    <source>
        <dbReference type="EMBL" id="MDC7717911.1"/>
    </source>
</evidence>
<evidence type="ECO:0000256" key="4">
    <source>
        <dbReference type="ARBA" id="ARBA00022764"/>
    </source>
</evidence>
<dbReference type="Pfam" id="PF13098">
    <property type="entry name" value="Thioredoxin_2"/>
    <property type="match status" value="1"/>
</dbReference>
<feature type="chain" id="PRO_5045009925" description="Thiol:disulfide interchange protein" evidence="7">
    <location>
        <begin position="25"/>
        <end position="252"/>
    </location>
</feature>
<proteinExistence type="inferred from homology"/>
<evidence type="ECO:0000256" key="3">
    <source>
        <dbReference type="ARBA" id="ARBA00022729"/>
    </source>
</evidence>
<feature type="domain" description="Disulphide bond isomerase DsbC/G N-terminal" evidence="8">
    <location>
        <begin position="23"/>
        <end position="99"/>
    </location>
</feature>
<evidence type="ECO:0000259" key="9">
    <source>
        <dbReference type="Pfam" id="PF13098"/>
    </source>
</evidence>
<dbReference type="PANTHER" id="PTHR35272">
    <property type="entry name" value="THIOL:DISULFIDE INTERCHANGE PROTEIN DSBC-RELATED"/>
    <property type="match status" value="1"/>
</dbReference>
<evidence type="ECO:0000256" key="5">
    <source>
        <dbReference type="ARBA" id="ARBA00023157"/>
    </source>
</evidence>
<evidence type="ECO:0000256" key="1">
    <source>
        <dbReference type="ARBA" id="ARBA00004418"/>
    </source>
</evidence>
<dbReference type="Gene3D" id="3.40.30.10">
    <property type="entry name" value="Glutaredoxin"/>
    <property type="match status" value="1"/>
</dbReference>
<dbReference type="InterPro" id="IPR051470">
    <property type="entry name" value="Thiol:disulfide_interchange"/>
</dbReference>